<dbReference type="SMART" id="SM00382">
    <property type="entry name" value="AAA"/>
    <property type="match status" value="1"/>
</dbReference>
<dbReference type="GO" id="GO:0005524">
    <property type="term" value="F:ATP binding"/>
    <property type="evidence" value="ECO:0007669"/>
    <property type="project" value="UniProtKB-KW"/>
</dbReference>
<feature type="domain" description="ABC transporter" evidence="4">
    <location>
        <begin position="11"/>
        <end position="232"/>
    </location>
</feature>
<keyword evidence="6" id="KW-1185">Reference proteome</keyword>
<dbReference type="PANTHER" id="PTHR42939:SF1">
    <property type="entry name" value="ABC TRANSPORTER ATP-BINDING PROTEIN ALBC-RELATED"/>
    <property type="match status" value="1"/>
</dbReference>
<sequence length="242" mass="27605">MIAEKNRIKNYQASNLKFSRDGYNIINDISFKLSPGQITALFGPNGAGKSTLLKLLAGIWKPDSGKISWLNHPDLKDFNIGYIGHELFLYKDLTARENLEFFGQLYKTNNLNNKIKNLIKAAGLELWLNEPVRKYSRGMQQKLTICRTFLNSPDLLLLDEPFTGLDTKSANFLIKLINQNRNIPVLFTSHNIRQGFKLADNWMILQAGKIIKRSKKQNQDELDTFIKNYDKILAGDILNGDA</sequence>
<dbReference type="InterPro" id="IPR051782">
    <property type="entry name" value="ABC_Transporter_VariousFunc"/>
</dbReference>
<dbReference type="PROSITE" id="PS50893">
    <property type="entry name" value="ABC_TRANSPORTER_2"/>
    <property type="match status" value="1"/>
</dbReference>
<evidence type="ECO:0000256" key="3">
    <source>
        <dbReference type="ARBA" id="ARBA00022840"/>
    </source>
</evidence>
<gene>
    <name evidence="5" type="ORF">I0Q91_11930</name>
</gene>
<accession>A0A931ATU3</accession>
<keyword evidence="1" id="KW-0813">Transport</keyword>
<dbReference type="InterPro" id="IPR003593">
    <property type="entry name" value="AAA+_ATPase"/>
</dbReference>
<evidence type="ECO:0000259" key="4">
    <source>
        <dbReference type="PROSITE" id="PS50893"/>
    </source>
</evidence>
<evidence type="ECO:0000313" key="6">
    <source>
        <dbReference type="Proteomes" id="UP000621436"/>
    </source>
</evidence>
<dbReference type="PANTHER" id="PTHR42939">
    <property type="entry name" value="ABC TRANSPORTER ATP-BINDING PROTEIN ALBC-RELATED"/>
    <property type="match status" value="1"/>
</dbReference>
<dbReference type="SUPFAM" id="SSF52540">
    <property type="entry name" value="P-loop containing nucleoside triphosphate hydrolases"/>
    <property type="match status" value="1"/>
</dbReference>
<proteinExistence type="predicted"/>
<dbReference type="InterPro" id="IPR003439">
    <property type="entry name" value="ABC_transporter-like_ATP-bd"/>
</dbReference>
<evidence type="ECO:0000256" key="1">
    <source>
        <dbReference type="ARBA" id="ARBA00022448"/>
    </source>
</evidence>
<dbReference type="InterPro" id="IPR027417">
    <property type="entry name" value="P-loop_NTPase"/>
</dbReference>
<dbReference type="Proteomes" id="UP000621436">
    <property type="component" value="Unassembled WGS sequence"/>
</dbReference>
<keyword evidence="3 5" id="KW-0067">ATP-binding</keyword>
<dbReference type="AlphaFoldDB" id="A0A931ATU3"/>
<dbReference type="EMBL" id="JADPIE010000007">
    <property type="protein sequence ID" value="MBF8437796.1"/>
    <property type="molecule type" value="Genomic_DNA"/>
</dbReference>
<evidence type="ECO:0000256" key="2">
    <source>
        <dbReference type="ARBA" id="ARBA00022741"/>
    </source>
</evidence>
<comment type="caution">
    <text evidence="5">The sequence shown here is derived from an EMBL/GenBank/DDBJ whole genome shotgun (WGS) entry which is preliminary data.</text>
</comment>
<dbReference type="RefSeq" id="WP_270454815.1">
    <property type="nucleotide sequence ID" value="NZ_JADPIE010000007.1"/>
</dbReference>
<protein>
    <submittedName>
        <fullName evidence="5">ABC transporter ATP-binding protein</fullName>
    </submittedName>
</protein>
<dbReference type="CDD" id="cd03230">
    <property type="entry name" value="ABC_DR_subfamily_A"/>
    <property type="match status" value="1"/>
</dbReference>
<keyword evidence="2" id="KW-0547">Nucleotide-binding</keyword>
<evidence type="ECO:0000313" key="5">
    <source>
        <dbReference type="EMBL" id="MBF8437796.1"/>
    </source>
</evidence>
<organism evidence="5 6">
    <name type="scientific">Halonatronomonas betaini</name>
    <dbReference type="NCBI Taxonomy" id="2778430"/>
    <lineage>
        <taxon>Bacteria</taxon>
        <taxon>Bacillati</taxon>
        <taxon>Bacillota</taxon>
        <taxon>Clostridia</taxon>
        <taxon>Halanaerobiales</taxon>
        <taxon>Halarsenatibacteraceae</taxon>
        <taxon>Halonatronomonas</taxon>
    </lineage>
</organism>
<name>A0A931ATU3_9FIRM</name>
<reference evidence="5" key="1">
    <citation type="submission" date="2020-11" db="EMBL/GenBank/DDBJ databases">
        <title>Halonatronomonas betainensis gen. nov., sp. nov. a novel haloalkaliphilic representative of the family Halanaerobiacae capable of betaine degradation.</title>
        <authorList>
            <person name="Boltyanskaya Y."/>
            <person name="Kevbrin V."/>
            <person name="Detkova E."/>
            <person name="Grouzdev D.S."/>
            <person name="Koziaeva V."/>
            <person name="Zhilina T."/>
        </authorList>
    </citation>
    <scope>NUCLEOTIDE SEQUENCE</scope>
    <source>
        <strain evidence="5">Z-7014</strain>
    </source>
</reference>
<dbReference type="GO" id="GO:0016887">
    <property type="term" value="F:ATP hydrolysis activity"/>
    <property type="evidence" value="ECO:0007669"/>
    <property type="project" value="InterPro"/>
</dbReference>
<dbReference type="Gene3D" id="3.40.50.300">
    <property type="entry name" value="P-loop containing nucleotide triphosphate hydrolases"/>
    <property type="match status" value="1"/>
</dbReference>
<dbReference type="Pfam" id="PF00005">
    <property type="entry name" value="ABC_tran"/>
    <property type="match status" value="1"/>
</dbReference>